<keyword evidence="4" id="KW-1185">Reference proteome</keyword>
<dbReference type="SUPFAM" id="SSF52038">
    <property type="entry name" value="Barstar-related"/>
    <property type="match status" value="1"/>
</dbReference>
<evidence type="ECO:0000313" key="3">
    <source>
        <dbReference type="EMBL" id="SFP99273.1"/>
    </source>
</evidence>
<organism evidence="3 4">
    <name type="scientific">Amycolatopsis arida</name>
    <dbReference type="NCBI Taxonomy" id="587909"/>
    <lineage>
        <taxon>Bacteria</taxon>
        <taxon>Bacillati</taxon>
        <taxon>Actinomycetota</taxon>
        <taxon>Actinomycetes</taxon>
        <taxon>Pseudonocardiales</taxon>
        <taxon>Pseudonocardiaceae</taxon>
        <taxon>Amycolatopsis</taxon>
    </lineage>
</organism>
<proteinExistence type="inferred from homology"/>
<comment type="similarity">
    <text evidence="1">Belongs to the barstar family.</text>
</comment>
<dbReference type="EMBL" id="FOWW01000004">
    <property type="protein sequence ID" value="SFP99273.1"/>
    <property type="molecule type" value="Genomic_DNA"/>
</dbReference>
<feature type="domain" description="Barstar (barnase inhibitor)" evidence="2">
    <location>
        <begin position="25"/>
        <end position="108"/>
    </location>
</feature>
<dbReference type="STRING" id="587909.SAMN05421810_104131"/>
<protein>
    <submittedName>
        <fullName evidence="3">Barstar (Barnase inhibitor)</fullName>
    </submittedName>
</protein>
<name>A0A1I5UVK1_9PSEU</name>
<dbReference type="RefSeq" id="WP_243859617.1">
    <property type="nucleotide sequence ID" value="NZ_FOWW01000004.1"/>
</dbReference>
<dbReference type="InterPro" id="IPR000468">
    <property type="entry name" value="Barstar"/>
</dbReference>
<sequence length="130" mass="13863">MSTVDTPNVSSIADGARARGAFPHVVNAGARPDKMSTLDAIAAAFSFPDWFGRNLDALYDMLTDLSWLPTGEHVLIWVDADALKRADPKGYLGIHGVLSDAQRATTHGADRSDLRRLTVVLTSGDGSAPE</sequence>
<evidence type="ECO:0000259" key="2">
    <source>
        <dbReference type="Pfam" id="PF01337"/>
    </source>
</evidence>
<dbReference type="AlphaFoldDB" id="A0A1I5UVK1"/>
<reference evidence="4" key="1">
    <citation type="submission" date="2016-10" db="EMBL/GenBank/DDBJ databases">
        <authorList>
            <person name="Varghese N."/>
            <person name="Submissions S."/>
        </authorList>
    </citation>
    <scope>NUCLEOTIDE SEQUENCE [LARGE SCALE GENOMIC DNA]</scope>
    <source>
        <strain evidence="4">CGMCC 4.5579</strain>
    </source>
</reference>
<evidence type="ECO:0000313" key="4">
    <source>
        <dbReference type="Proteomes" id="UP000198727"/>
    </source>
</evidence>
<evidence type="ECO:0000256" key="1">
    <source>
        <dbReference type="ARBA" id="ARBA00006845"/>
    </source>
</evidence>
<dbReference type="Pfam" id="PF01337">
    <property type="entry name" value="Barstar"/>
    <property type="match status" value="1"/>
</dbReference>
<gene>
    <name evidence="3" type="ORF">SAMN05421810_104131</name>
</gene>
<dbReference type="Gene3D" id="3.30.370.10">
    <property type="entry name" value="Barstar-like"/>
    <property type="match status" value="1"/>
</dbReference>
<dbReference type="InterPro" id="IPR035905">
    <property type="entry name" value="Barstar-like_sf"/>
</dbReference>
<dbReference type="Proteomes" id="UP000198727">
    <property type="component" value="Unassembled WGS sequence"/>
</dbReference>
<accession>A0A1I5UVK1</accession>
<dbReference type="CDD" id="cd05141">
    <property type="entry name" value="Barstar_evA4336-like"/>
    <property type="match status" value="1"/>
</dbReference>